<dbReference type="Proteomes" id="UP000735302">
    <property type="component" value="Unassembled WGS sequence"/>
</dbReference>
<feature type="compositionally biased region" description="Basic residues" evidence="1">
    <location>
        <begin position="1"/>
        <end position="17"/>
    </location>
</feature>
<dbReference type="InterPro" id="IPR053248">
    <property type="entry name" value="Zinc_finger_MYND_domain"/>
</dbReference>
<dbReference type="PANTHER" id="PTHR46533">
    <property type="entry name" value="ZINC FINGER MYND DOMAIN-CONTAINING PROTEIN 12"/>
    <property type="match status" value="1"/>
</dbReference>
<dbReference type="PANTHER" id="PTHR46533:SF1">
    <property type="entry name" value="ZINC FINGER MYND DOMAIN-CONTAINING PROTEIN 12"/>
    <property type="match status" value="1"/>
</dbReference>
<gene>
    <name evidence="2" type="ORF">PoB_002614500</name>
</gene>
<sequence length="221" mass="25499">MISPRKKKKQPPQRKGKPLSECGYDPRGFVRVTLLCRRKSDQHHCELCSTIGRIVCYKCKLAFYCTVQHFLVDKEFHVSMCDKMAVLKQAVAFSPLSEVREKWRNQRRAYMVDLFLFTWKKGEAHLDKSEYNDAIPAAMKSVTYAEALYGRGEEMIAPLLIAAESHLMLKRLNVAKALLAHSLTIELSKPEIRPLHKARIRHVEGLLALANDELQARYLRF</sequence>
<name>A0AAV3ZY94_9GAST</name>
<dbReference type="EMBL" id="BLXT01003003">
    <property type="protein sequence ID" value="GFN99639.1"/>
    <property type="molecule type" value="Genomic_DNA"/>
</dbReference>
<protein>
    <submittedName>
        <fullName evidence="2">Zinc finger mynd domain-containing protein 12</fullName>
    </submittedName>
</protein>
<feature type="region of interest" description="Disordered" evidence="1">
    <location>
        <begin position="1"/>
        <end position="21"/>
    </location>
</feature>
<accession>A0AAV3ZY94</accession>
<dbReference type="SUPFAM" id="SSF144232">
    <property type="entry name" value="HIT/MYND zinc finger-like"/>
    <property type="match status" value="1"/>
</dbReference>
<proteinExistence type="predicted"/>
<reference evidence="2 3" key="1">
    <citation type="journal article" date="2021" name="Elife">
        <title>Chloroplast acquisition without the gene transfer in kleptoplastic sea slugs, Plakobranchus ocellatus.</title>
        <authorList>
            <person name="Maeda T."/>
            <person name="Takahashi S."/>
            <person name="Yoshida T."/>
            <person name="Shimamura S."/>
            <person name="Takaki Y."/>
            <person name="Nagai Y."/>
            <person name="Toyoda A."/>
            <person name="Suzuki Y."/>
            <person name="Arimoto A."/>
            <person name="Ishii H."/>
            <person name="Satoh N."/>
            <person name="Nishiyama T."/>
            <person name="Hasebe M."/>
            <person name="Maruyama T."/>
            <person name="Minagawa J."/>
            <person name="Obokata J."/>
            <person name="Shigenobu S."/>
        </authorList>
    </citation>
    <scope>NUCLEOTIDE SEQUENCE [LARGE SCALE GENOMIC DNA]</scope>
</reference>
<comment type="caution">
    <text evidence="2">The sequence shown here is derived from an EMBL/GenBank/DDBJ whole genome shotgun (WGS) entry which is preliminary data.</text>
</comment>
<keyword evidence="3" id="KW-1185">Reference proteome</keyword>
<dbReference type="AlphaFoldDB" id="A0AAV3ZY94"/>
<organism evidence="2 3">
    <name type="scientific">Plakobranchus ocellatus</name>
    <dbReference type="NCBI Taxonomy" id="259542"/>
    <lineage>
        <taxon>Eukaryota</taxon>
        <taxon>Metazoa</taxon>
        <taxon>Spiralia</taxon>
        <taxon>Lophotrochozoa</taxon>
        <taxon>Mollusca</taxon>
        <taxon>Gastropoda</taxon>
        <taxon>Heterobranchia</taxon>
        <taxon>Euthyneura</taxon>
        <taxon>Panpulmonata</taxon>
        <taxon>Sacoglossa</taxon>
        <taxon>Placobranchoidea</taxon>
        <taxon>Plakobranchidae</taxon>
        <taxon>Plakobranchus</taxon>
    </lineage>
</organism>
<evidence type="ECO:0000256" key="1">
    <source>
        <dbReference type="SAM" id="MobiDB-lite"/>
    </source>
</evidence>
<evidence type="ECO:0000313" key="3">
    <source>
        <dbReference type="Proteomes" id="UP000735302"/>
    </source>
</evidence>
<evidence type="ECO:0000313" key="2">
    <source>
        <dbReference type="EMBL" id="GFN99639.1"/>
    </source>
</evidence>